<feature type="transmembrane region" description="Helical" evidence="6">
    <location>
        <begin position="231"/>
        <end position="254"/>
    </location>
</feature>
<dbReference type="STRING" id="1121306.SAMN02745196_01600"/>
<dbReference type="PIRSF" id="PIRSF006060">
    <property type="entry name" value="AA_transporter"/>
    <property type="match status" value="1"/>
</dbReference>
<feature type="transmembrane region" description="Helical" evidence="6">
    <location>
        <begin position="147"/>
        <end position="171"/>
    </location>
</feature>
<dbReference type="RefSeq" id="WP_242944319.1">
    <property type="nucleotide sequence ID" value="NZ_FQXP01000005.1"/>
</dbReference>
<comment type="subcellular location">
    <subcellularLocation>
        <location evidence="1">Cell membrane</location>
        <topology evidence="1">Multi-pass membrane protein</topology>
    </subcellularLocation>
</comment>
<dbReference type="EMBL" id="FQXP01000005">
    <property type="protein sequence ID" value="SHH83477.1"/>
    <property type="molecule type" value="Genomic_DNA"/>
</dbReference>
<dbReference type="Gene3D" id="1.20.1740.10">
    <property type="entry name" value="Amino acid/polyamine transporter I"/>
    <property type="match status" value="1"/>
</dbReference>
<feature type="transmembrane region" description="Helical" evidence="6">
    <location>
        <begin position="7"/>
        <end position="28"/>
    </location>
</feature>
<name>A0A1M5W7L3_9CLOT</name>
<gene>
    <name evidence="7" type="ORF">SAMN02745196_01600</name>
</gene>
<feature type="transmembrane region" description="Helical" evidence="6">
    <location>
        <begin position="115"/>
        <end position="135"/>
    </location>
</feature>
<feature type="transmembrane region" description="Helical" evidence="6">
    <location>
        <begin position="412"/>
        <end position="430"/>
    </location>
</feature>
<protein>
    <submittedName>
        <fullName evidence="7">Arginine:ornithine antiporter, APA family</fullName>
    </submittedName>
</protein>
<keyword evidence="3 6" id="KW-0812">Transmembrane</keyword>
<evidence type="ECO:0000313" key="8">
    <source>
        <dbReference type="Proteomes" id="UP000184526"/>
    </source>
</evidence>
<feature type="transmembrane region" description="Helical" evidence="6">
    <location>
        <begin position="91"/>
        <end position="109"/>
    </location>
</feature>
<evidence type="ECO:0000256" key="1">
    <source>
        <dbReference type="ARBA" id="ARBA00004651"/>
    </source>
</evidence>
<dbReference type="GO" id="GO:0005886">
    <property type="term" value="C:plasma membrane"/>
    <property type="evidence" value="ECO:0007669"/>
    <property type="project" value="UniProtKB-SubCell"/>
</dbReference>
<dbReference type="GO" id="GO:0022857">
    <property type="term" value="F:transmembrane transporter activity"/>
    <property type="evidence" value="ECO:0007669"/>
    <property type="project" value="InterPro"/>
</dbReference>
<organism evidence="7 8">
    <name type="scientific">Clostridium collagenovorans DSM 3089</name>
    <dbReference type="NCBI Taxonomy" id="1121306"/>
    <lineage>
        <taxon>Bacteria</taxon>
        <taxon>Bacillati</taxon>
        <taxon>Bacillota</taxon>
        <taxon>Clostridia</taxon>
        <taxon>Eubacteriales</taxon>
        <taxon>Clostridiaceae</taxon>
        <taxon>Clostridium</taxon>
    </lineage>
</organism>
<feature type="transmembrane region" description="Helical" evidence="6">
    <location>
        <begin position="331"/>
        <end position="351"/>
    </location>
</feature>
<evidence type="ECO:0000256" key="3">
    <source>
        <dbReference type="ARBA" id="ARBA00022692"/>
    </source>
</evidence>
<keyword evidence="2" id="KW-1003">Cell membrane</keyword>
<reference evidence="7 8" key="1">
    <citation type="submission" date="2016-11" db="EMBL/GenBank/DDBJ databases">
        <authorList>
            <person name="Jaros S."/>
            <person name="Januszkiewicz K."/>
            <person name="Wedrychowicz H."/>
        </authorList>
    </citation>
    <scope>NUCLEOTIDE SEQUENCE [LARGE SCALE GENOMIC DNA]</scope>
    <source>
        <strain evidence="7 8">DSM 3089</strain>
    </source>
</reference>
<keyword evidence="8" id="KW-1185">Reference proteome</keyword>
<feature type="transmembrane region" description="Helical" evidence="6">
    <location>
        <begin position="442"/>
        <end position="465"/>
    </location>
</feature>
<keyword evidence="5 6" id="KW-0472">Membrane</keyword>
<dbReference type="Pfam" id="PF13520">
    <property type="entry name" value="AA_permease_2"/>
    <property type="match status" value="1"/>
</dbReference>
<proteinExistence type="predicted"/>
<sequence>MKEKNKIGLTLLVLLGVGSMIGGGIFNSPTDLIRVANPQAVVISWMIGGVGIISLGYSFYLLSNRRPYLNAGIFSYAKELLGQYTGFTSSWGYWVSTWLGNVALFILIFKTLGSVISITPMQSFLMASTLLWIIFIIQINGAQGAGLINAVITVAKLIPIILAILLGVFVFNKEIFNVPNWQSVFAYSGESTNLMSQISGSMGTILWCFVGVEAISVLSDKVEKKEIVGKATVISLLITLAVYMGISIIAMGVVPAEVLGSTDTAFAEILSRTVLGTYGVIIAKGGLIVSLVGASLSWVMVSVEAPYISAKAGFMPKYFLKTNKNGTPTNALIITTLLTNIAMFAILSPALQDMYYVIYNMATAAMLIPYLFSGLYALKVSNEDKLKAWQKILILISIVYAIYVLFAVGISYISGVVILYTIGILVYIPYKKELGQKLTKAEIAIMTSLLVSSLIITVLFIKGILVL</sequence>
<dbReference type="InterPro" id="IPR050367">
    <property type="entry name" value="APC_superfamily"/>
</dbReference>
<dbReference type="InterPro" id="IPR002293">
    <property type="entry name" value="AA/rel_permease1"/>
</dbReference>
<feature type="transmembrane region" description="Helical" evidence="6">
    <location>
        <begin position="274"/>
        <end position="301"/>
    </location>
</feature>
<dbReference type="PANTHER" id="PTHR42770">
    <property type="entry name" value="AMINO ACID TRANSPORTER-RELATED"/>
    <property type="match status" value="1"/>
</dbReference>
<evidence type="ECO:0000256" key="2">
    <source>
        <dbReference type="ARBA" id="ARBA00022475"/>
    </source>
</evidence>
<feature type="transmembrane region" description="Helical" evidence="6">
    <location>
        <begin position="40"/>
        <end position="62"/>
    </location>
</feature>
<evidence type="ECO:0000256" key="4">
    <source>
        <dbReference type="ARBA" id="ARBA00022989"/>
    </source>
</evidence>
<feature type="transmembrane region" description="Helical" evidence="6">
    <location>
        <begin position="357"/>
        <end position="376"/>
    </location>
</feature>
<feature type="transmembrane region" description="Helical" evidence="6">
    <location>
        <begin position="198"/>
        <end position="219"/>
    </location>
</feature>
<accession>A0A1M5W7L3</accession>
<evidence type="ECO:0000256" key="5">
    <source>
        <dbReference type="ARBA" id="ARBA00023136"/>
    </source>
</evidence>
<dbReference type="PANTHER" id="PTHR42770:SF4">
    <property type="entry name" value="ARGININE_ORNITHINE ANTIPORTER-RELATED"/>
    <property type="match status" value="1"/>
</dbReference>
<dbReference type="AlphaFoldDB" id="A0A1M5W7L3"/>
<evidence type="ECO:0000313" key="7">
    <source>
        <dbReference type="EMBL" id="SHH83477.1"/>
    </source>
</evidence>
<keyword evidence="4 6" id="KW-1133">Transmembrane helix</keyword>
<dbReference type="Proteomes" id="UP000184526">
    <property type="component" value="Unassembled WGS sequence"/>
</dbReference>
<evidence type="ECO:0000256" key="6">
    <source>
        <dbReference type="SAM" id="Phobius"/>
    </source>
</evidence>